<dbReference type="InterPro" id="IPR041270">
    <property type="entry name" value="Phage_ABA_S"/>
</dbReference>
<name>A0ABY3B108_9BACL</name>
<feature type="domain" description="Phage ABA sandwich" evidence="1">
    <location>
        <begin position="20"/>
        <end position="135"/>
    </location>
</feature>
<dbReference type="RefSeq" id="WP_142613858.1">
    <property type="nucleotide sequence ID" value="NZ_VIJZ01000008.1"/>
</dbReference>
<reference evidence="2 3" key="1">
    <citation type="submission" date="2019-07" db="EMBL/GenBank/DDBJ databases">
        <title>Paenibacillus ottowii sp. nov. isolated from a fermentation system processing bovine manure.</title>
        <authorList>
            <person name="Velazquez L.F."/>
            <person name="Rajbanshi S."/>
            <person name="Guan S."/>
            <person name="Hinchee M."/>
            <person name="Welsh A."/>
        </authorList>
    </citation>
    <scope>NUCLEOTIDE SEQUENCE [LARGE SCALE GENOMIC DNA]</scope>
    <source>
        <strain evidence="2 3">MS2379</strain>
    </source>
</reference>
<evidence type="ECO:0000313" key="3">
    <source>
        <dbReference type="Proteomes" id="UP000319219"/>
    </source>
</evidence>
<comment type="caution">
    <text evidence="2">The sequence shown here is derived from an EMBL/GenBank/DDBJ whole genome shotgun (WGS) entry which is preliminary data.</text>
</comment>
<protein>
    <recommendedName>
        <fullName evidence="1">Phage ABA sandwich domain-containing protein</fullName>
    </recommendedName>
</protein>
<evidence type="ECO:0000313" key="2">
    <source>
        <dbReference type="EMBL" id="TQR97345.1"/>
    </source>
</evidence>
<organism evidence="2 3">
    <name type="scientific">Paenibacillus ottowii</name>
    <dbReference type="NCBI Taxonomy" id="2315729"/>
    <lineage>
        <taxon>Bacteria</taxon>
        <taxon>Bacillati</taxon>
        <taxon>Bacillota</taxon>
        <taxon>Bacilli</taxon>
        <taxon>Bacillales</taxon>
        <taxon>Paenibacillaceae</taxon>
        <taxon>Paenibacillus</taxon>
    </lineage>
</organism>
<gene>
    <name evidence="2" type="ORF">FKV70_19120</name>
</gene>
<sequence>MSLTREQVLAMELGVDLDAMVAEFVFGWTRITGPTHDYHGPVEHGDVLIPSNTSTDEALRMMPPKGTIPFTYFVNRHCWSKSISAAWVVEEKIKKMRLHVEYCRALKQVVVSTGEYVGLFDYIHATPEQRCKSALLAVLDL</sequence>
<proteinExistence type="predicted"/>
<dbReference type="EMBL" id="VIJZ01000008">
    <property type="protein sequence ID" value="TQR97345.1"/>
    <property type="molecule type" value="Genomic_DNA"/>
</dbReference>
<evidence type="ECO:0000259" key="1">
    <source>
        <dbReference type="Pfam" id="PF18066"/>
    </source>
</evidence>
<dbReference type="Proteomes" id="UP000319219">
    <property type="component" value="Unassembled WGS sequence"/>
</dbReference>
<dbReference type="InterPro" id="IPR028985">
    <property type="entry name" value="Bacillus_phage_prot-like"/>
</dbReference>
<accession>A0ABY3B108</accession>
<dbReference type="Pfam" id="PF18066">
    <property type="entry name" value="Phage_ABA_S"/>
    <property type="match status" value="1"/>
</dbReference>
<dbReference type="Gene3D" id="3.30.2120.10">
    <property type="entry name" value="Bacillus phage protein-like"/>
    <property type="match status" value="1"/>
</dbReference>
<keyword evidence="3" id="KW-1185">Reference proteome</keyword>